<dbReference type="InterPro" id="IPR036291">
    <property type="entry name" value="NAD(P)-bd_dom_sf"/>
</dbReference>
<organism evidence="6 7">
    <name type="scientific">Luedemannella helvata</name>
    <dbReference type="NCBI Taxonomy" id="349315"/>
    <lineage>
        <taxon>Bacteria</taxon>
        <taxon>Bacillati</taxon>
        <taxon>Actinomycetota</taxon>
        <taxon>Actinomycetes</taxon>
        <taxon>Micromonosporales</taxon>
        <taxon>Micromonosporaceae</taxon>
        <taxon>Luedemannella</taxon>
    </lineage>
</organism>
<evidence type="ECO:0000259" key="5">
    <source>
        <dbReference type="Pfam" id="PF02826"/>
    </source>
</evidence>
<dbReference type="Pfam" id="PF02826">
    <property type="entry name" value="2-Hacid_dh_C"/>
    <property type="match status" value="1"/>
</dbReference>
<evidence type="ECO:0000313" key="7">
    <source>
        <dbReference type="Proteomes" id="UP001500655"/>
    </source>
</evidence>
<accession>A0ABN2JSU4</accession>
<evidence type="ECO:0000313" key="6">
    <source>
        <dbReference type="EMBL" id="GAA1737935.1"/>
    </source>
</evidence>
<dbReference type="InterPro" id="IPR006139">
    <property type="entry name" value="D-isomer_2_OHA_DH_cat_dom"/>
</dbReference>
<comment type="caution">
    <text evidence="6">The sequence shown here is derived from an EMBL/GenBank/DDBJ whole genome shotgun (WGS) entry which is preliminary data.</text>
</comment>
<dbReference type="PANTHER" id="PTHR10996">
    <property type="entry name" value="2-HYDROXYACID DEHYDROGENASE-RELATED"/>
    <property type="match status" value="1"/>
</dbReference>
<protein>
    <submittedName>
        <fullName evidence="6">D-glycerate dehydrogenase</fullName>
    </submittedName>
</protein>
<dbReference type="Proteomes" id="UP001500655">
    <property type="component" value="Unassembled WGS sequence"/>
</dbReference>
<gene>
    <name evidence="6" type="ORF">GCM10009681_05770</name>
</gene>
<dbReference type="PROSITE" id="PS00671">
    <property type="entry name" value="D_2_HYDROXYACID_DH_3"/>
    <property type="match status" value="1"/>
</dbReference>
<dbReference type="PANTHER" id="PTHR10996:SF283">
    <property type="entry name" value="GLYOXYLATE_HYDROXYPYRUVATE REDUCTASE B"/>
    <property type="match status" value="1"/>
</dbReference>
<dbReference type="EMBL" id="BAAALS010000002">
    <property type="protein sequence ID" value="GAA1737935.1"/>
    <property type="molecule type" value="Genomic_DNA"/>
</dbReference>
<dbReference type="Gene3D" id="3.40.50.720">
    <property type="entry name" value="NAD(P)-binding Rossmann-like Domain"/>
    <property type="match status" value="2"/>
</dbReference>
<dbReference type="InterPro" id="IPR029753">
    <property type="entry name" value="D-isomer_DH_CS"/>
</dbReference>
<keyword evidence="7" id="KW-1185">Reference proteome</keyword>
<feature type="domain" description="D-isomer specific 2-hydroxyacid dehydrogenase catalytic" evidence="4">
    <location>
        <begin position="29"/>
        <end position="308"/>
    </location>
</feature>
<name>A0ABN2JSU4_9ACTN</name>
<feature type="domain" description="D-isomer specific 2-hydroxyacid dehydrogenase NAD-binding" evidence="5">
    <location>
        <begin position="110"/>
        <end position="285"/>
    </location>
</feature>
<dbReference type="SUPFAM" id="SSF52283">
    <property type="entry name" value="Formate/glycerate dehydrogenase catalytic domain-like"/>
    <property type="match status" value="1"/>
</dbReference>
<reference evidence="6 7" key="1">
    <citation type="journal article" date="2019" name="Int. J. Syst. Evol. Microbiol.">
        <title>The Global Catalogue of Microorganisms (GCM) 10K type strain sequencing project: providing services to taxonomists for standard genome sequencing and annotation.</title>
        <authorList>
            <consortium name="The Broad Institute Genomics Platform"/>
            <consortium name="The Broad Institute Genome Sequencing Center for Infectious Disease"/>
            <person name="Wu L."/>
            <person name="Ma J."/>
        </authorList>
    </citation>
    <scope>NUCLEOTIDE SEQUENCE [LARGE SCALE GENOMIC DNA]</scope>
    <source>
        <strain evidence="6 7">JCM 13249</strain>
    </source>
</reference>
<dbReference type="SUPFAM" id="SSF51735">
    <property type="entry name" value="NAD(P)-binding Rossmann-fold domains"/>
    <property type="match status" value="1"/>
</dbReference>
<evidence type="ECO:0000256" key="1">
    <source>
        <dbReference type="ARBA" id="ARBA00005854"/>
    </source>
</evidence>
<evidence type="ECO:0000256" key="3">
    <source>
        <dbReference type="RuleBase" id="RU003719"/>
    </source>
</evidence>
<keyword evidence="2 3" id="KW-0560">Oxidoreductase</keyword>
<dbReference type="RefSeq" id="WP_344076439.1">
    <property type="nucleotide sequence ID" value="NZ_BAAALS010000002.1"/>
</dbReference>
<dbReference type="InterPro" id="IPR006140">
    <property type="entry name" value="D-isomer_DH_NAD-bd"/>
</dbReference>
<proteinExistence type="inferred from homology"/>
<evidence type="ECO:0000256" key="2">
    <source>
        <dbReference type="ARBA" id="ARBA00023002"/>
    </source>
</evidence>
<dbReference type="Pfam" id="PF00389">
    <property type="entry name" value="2-Hacid_dh"/>
    <property type="match status" value="1"/>
</dbReference>
<comment type="similarity">
    <text evidence="1 3">Belongs to the D-isomer specific 2-hydroxyacid dehydrogenase family.</text>
</comment>
<sequence>MSEPTVVIYDPITTLRWNYDTEREALAARGVRLVVPNDLSESRAALGTADLVVTSGRLPNEDLDRMTKACAILCYSVGMDGVDAARAAELGITVANVPDYCTDEVSDQGIALLMAVQRLIVPTAAAAAQGQWEVRDWDEFYRIRRVPGQTCGVVGVGRIGSRFAQKAQGLGMTVIGHDPYRQDAPIPLVPLEELLRRSDAVVLCAALTNGSRHLIDAAAIDLMRDDAVLINVARGGLVDEAALAAALRAGRLRGAGLDVREVEPTPPESDPLLGLRNVVLTQHIGATSVEAFADIRRIAAERILALLSDNGRLGAGR</sequence>
<dbReference type="InterPro" id="IPR050223">
    <property type="entry name" value="D-isomer_2-hydroxyacid_DH"/>
</dbReference>
<evidence type="ECO:0000259" key="4">
    <source>
        <dbReference type="Pfam" id="PF00389"/>
    </source>
</evidence>